<evidence type="ECO:0000313" key="3">
    <source>
        <dbReference type="Proteomes" id="UP001189429"/>
    </source>
</evidence>
<feature type="domain" description="Sacsin/Nov" evidence="1">
    <location>
        <begin position="994"/>
        <end position="1201"/>
    </location>
</feature>
<dbReference type="EMBL" id="CAUYUJ010017104">
    <property type="protein sequence ID" value="CAK0871811.1"/>
    <property type="molecule type" value="Genomic_DNA"/>
</dbReference>
<keyword evidence="3" id="KW-1185">Reference proteome</keyword>
<dbReference type="PANTHER" id="PTHR15600:SF42">
    <property type="entry name" value="SACSIN"/>
    <property type="match status" value="1"/>
</dbReference>
<dbReference type="Proteomes" id="UP001189429">
    <property type="component" value="Unassembled WGS sequence"/>
</dbReference>
<evidence type="ECO:0000313" key="2">
    <source>
        <dbReference type="EMBL" id="CAK0871811.1"/>
    </source>
</evidence>
<dbReference type="InterPro" id="IPR036890">
    <property type="entry name" value="HATPase_C_sf"/>
</dbReference>
<gene>
    <name evidence="2" type="ORF">PCOR1329_LOCUS57492</name>
</gene>
<accession>A0ABN9VF79</accession>
<protein>
    <recommendedName>
        <fullName evidence="1">Sacsin/Nov domain-containing protein</fullName>
    </recommendedName>
</protein>
<evidence type="ECO:0000259" key="1">
    <source>
        <dbReference type="Pfam" id="PF25794"/>
    </source>
</evidence>
<dbReference type="InterPro" id="IPR058210">
    <property type="entry name" value="SACS/Nov_dom"/>
</dbReference>
<dbReference type="SUPFAM" id="SSF55874">
    <property type="entry name" value="ATPase domain of HSP90 chaperone/DNA topoisomerase II/histidine kinase"/>
    <property type="match status" value="1"/>
</dbReference>
<dbReference type="InterPro" id="IPR052972">
    <property type="entry name" value="Sacsin_chaperone_reg"/>
</dbReference>
<dbReference type="Pfam" id="PF25794">
    <property type="entry name" value="SACS"/>
    <property type="match status" value="4"/>
</dbReference>
<sequence length="3754" mass="405933">MADAIADPGFGLKISPGVVLRNLLQQYPSGGQFFLEALQNADDTGRAGKFCALLDLRRHPSKSLRPPSAARSLLQGESIVFYDDAGFKQRDWRSLQFMCDSVKRQSPHEAGAFGMGSRSFFHITDVLQVLSGSLLASLDPDDILESGRFGEQVNFVNEKLFETFPDEGAPFHKVFGCDLKSSFHGSIIRASLRTVERASKCTFMPQAFELSRAMRIFKEFEETMRNGEVLLFLTSVKCIELWRWDDGSPEPAVVARTRLGVSSGHKLPRAISGPAQVKAFLQRCSSFAELGALLRESGATPPEIHDIITMETEVLSSGGSSGTTATLHWLRYGSFSKDAEELSVAMQCNCVPMVALALPLGQAADGCLFASLPLPLTTKLPVHVNAYFRLHDNRRNIWRLSPDLDGEHRMWAQWNERLLTGMVPLLYAQALELLASTAGVAADHGHSLWPREQDVEREFRAILDPLVRSIKEMRVLPTPTGELVRPVDALFFQTHTTALQACRQRLLRVCADRGWKVVDPPEHVTQLLHGRNALAQKPCSWVLHEVIIPFAAEGLENDECVSLLLPFVEWAGSWNEPEIKDLGRRLADVKWLPTECGEVRTVAGSFDPAKSPEALRIVRDRRAKIDGLIKDLELSEAAVWRVLQLCGLKTEITWEDAVEDAEAAAAGPDVERARNLFVHVNKRHSSLRGSRVASLKKLQDLAWVPAVEPSKDPGATEAAKLRTIAEVFPPGARKLIWAVAPTMFMDAAVSELKPGRAVEKEAGVLVDQVRALADSADKASGRPPFVGAQTLDHLRATFGAMLPLLAKLPGLEKDARLAGVAFVPCMPSEGSEGADLFDPQRAAFSAKHNQTALSPALGLVRQSDHSIRVIAEAVGVTKEPRSEVLGESLCCTGENSPKPALATVLAIELAARLRAKCARPARILVPTASGGMQAAEEVYIDDMPWRAQRDHVTLHPDVPADDGAVLGCTSLCQRIASQSEADKQPGGDPFGDRADLVSHVRKLLQECGDGHELILEFVKHYDAAGAGAVAFFLWEQAFGTDRVLDPRTAALQGPALYVCCDRPTSPEEVLEMQAVGSVKRPVDFGINAMYRYTDCPQLVAGGVAHFFDLARHYVVRPGARRGRPFVMEKLRGDFPDSHAPLDVPHVVQRFPTVFRLPLRKERSELGLGVEVAAVRSALSRASAAAEKALLFARHLRRLEFHDGTTQLAVHSLTIGDPDGFEAFFAGLPATPGDLKAGELRSHMATKTIALQSPQAEGSAEWAVSHAAGVASEDMVKVAQEWAGREGAKRAVPCGAAALRIKPSEDDKEAACFCRDAPTPFRTNSRAWIHGSFWLPPACRALQVPEEGDAKPTLEKRWNRLLVEGPVTESMRGLILRATELAMKRELDTRRYFGLFPSKGDRLQSLLSQAVFDVDWILSKAILPTAARSGRTDELAGTLLALLEWAGSWKEAEIRDLGKKLADVKWVPVEEGDARTITESFVPDESPKEFSVVVGGRAKIDELISAAGLKAEVVWRVMKLCGMKRDLTWEDATREAEAVVRDADVDRAKLLFAHIGKRHASFQGSRATAMEKLGALPWVPARPGAFGGDAGTPSKLLPLAELFAPAACKVVWAVAPSMFAEPPVKELQPGRSVEAEPEVLVEQVRALAQAAASSAGAGAAPRASPAALEHLLAAFAALLPLLSKLPGLATHPRLEGVAFIPCLAGGEAEEKGADLFTPGRAAFSARRAPSELHPAVGLVKRGDATARLIAEAAGVAKEPRAEALAEAVRQAPAGEAGMQLAVACACELAARLRAKEARPPGIAVPTSCGRVERFEQVFIDDAPWRKQTEIVTLHPKIGAEDGRELGCTSLREAMALRSQAAAGGDAPDPLGEAPDLVGRVRQLLQDYGDAAEVIPEFILHEDAAGASSVAVFLREEAFGTERVVDLRTAALQGPALYLCSDRKLSPEDVPKLMRLGDTPGEGQHESRRLGPGLTAMYRYCDCPQLLACGGLTFADVTGSFVAKPGARRGLEFSAEKLRESFPDHLAPFEEAGLLERFPLVLRLALRADKSELGLKVSASAVRAELQRASAAADKLLLFARGLRRVELADGAAPVGTHSATPEDPEGHLAFFEAVSAAAPEPKAGATGDHVSCVTVASECGGKRSEARWLLACAAGAHGPAGAAAPAAAAAGAAAGTPWGAAAVRLGPSEKEQDVGKVCCGMPTAFRTNSSAWVSAPFALPPSRKSLPLPDEQEQKPPREKAWNRQLLEGPVAASLRKILVRCTDMMLKKELATSRYFALVPSRGERLQNLLAAAAYSLDWLLFEVMIPAASGFGETGQASLLLTVLEWAGSWKEADIRELGRKLGKTKWIPTEEGVLRTIEECFEPLSSLADFRVSSSRKAAIEPLVADAGLDRETVWRVLRLCGLKAQLTWEDLVEEAEAVAREGDVKRAKLLLAHLNGHHSALVGSRAAALERLKALAWLPAKQTSTESEPPDATALVVAKDAFPASASKLVWAVAQSLVAETAVAELRPGRSIEKEPGVLIEQLNALVVSNMAPSGSGGGGPPRVSNAVLAHMREVFAAMLPLLSKLQGLDKHPLLEGVAFVPCLPADDATDGVDLYAPRSAAFRAQQTHRALSPVIGLVKPGDQTIKLIAEAAGVAKEPRADVLAAALDAPEGEEGEEAPVSTDLAVALAIELAVRLRAKEPRPAKVVVPTVLNTVRDVGAVFIDDAPWQSEKAMVTLHPRISAEDGRMLGCSSLREEMTRQCEEGDAAQDGDAFGQEADLVSQVKQLLQEYGEQADLVKEFVQNCDDAGATNVAFFIHEPAFGSERVVDPRTASLQGPALYVCSDKALNANDIARMQNVGSSKKRMDFSSSGRFGVGLNVMYRYCDCPQLLANNRLHYFDLTRGFVAKPGARRGRQFTIEKLKENFPDSHTPFEIERAASYPTVFRLALRPARSELGMKMGLTTVRGELQASADMADKMLLFARNMKHVEFYDNDKLIATVDAEVKDPEQYAAFFRGLPPSPLELKPGQIDAYLAQKTITMERTVTTAEGEDEEKAPDGKTSADWAIAHRVGVSDENMLKVLKAQYDQPHGVALLPHGAAAAQIQACRGELRGGRICVGLPTPFQTNSAAWVHGNFALLSSRKTLPLPEEKEPRPSLDKSWNRMLIRGPVAMSMKDLILHCSAQVLYRGMGIDRYFGLFPLRGDRLQSLLAAAVFKLALPEAVFPVARGDKLTWVSGPSPTFVNDELPEALQDNLVDDGMRLVKLPAEIVAEYEEVRGRPRERLAGPELCKFLAGAWAQLHPPPKAETGEGGGAPVAPDVKLDATGLSSLSTRSRVVELLGFAVKSLWAEFCKSQPANTQTFAPAELEGVPLLLTNDGEVTTFGNGVKFSTWRDILPTKGSLFMDRDAHVAATTAVDISILGTKGAVDVQLPGVRAFTLGDLVPHKEEVEASVRPVLGFCHPENEPLRLLWSLVADTYAEKLQGPGENPFASRFHARMAAEAASTQTVKVRRDTSWCKLINDWRVLPICSCDGGGENGENCIPLNVAHRSVAVTLVSFDDAVVESLSGILQECGIETVQHDVMSDDRISRLVRTLVICDNDDMLKALVDHGRIDSLSALQRHDLLAYFSVLSVKGGAKLEGVKNLALFKTASVEKTFISLKDPKTQYCCIDPSDPHAASLSQLTLPGMCMLAWPTQQVKPIYEYCGVQLCSGEEFMVSMVIRELPSICGSDKDGSASLPFLQELHSYVYVDQSESVRRAAAACEFVPSED</sequence>
<dbReference type="PANTHER" id="PTHR15600">
    <property type="entry name" value="SACSIN"/>
    <property type="match status" value="1"/>
</dbReference>
<reference evidence="2" key="1">
    <citation type="submission" date="2023-10" db="EMBL/GenBank/DDBJ databases">
        <authorList>
            <person name="Chen Y."/>
            <person name="Shah S."/>
            <person name="Dougan E. K."/>
            <person name="Thang M."/>
            <person name="Chan C."/>
        </authorList>
    </citation>
    <scope>NUCLEOTIDE SEQUENCE [LARGE SCALE GENOMIC DNA]</scope>
</reference>
<name>A0ABN9VF79_9DINO</name>
<comment type="caution">
    <text evidence="2">The sequence shown here is derived from an EMBL/GenBank/DDBJ whole genome shotgun (WGS) entry which is preliminary data.</text>
</comment>
<feature type="domain" description="Sacsin/Nov" evidence="1">
    <location>
        <begin position="2762"/>
        <end position="2979"/>
    </location>
</feature>
<feature type="domain" description="Sacsin/Nov" evidence="1">
    <location>
        <begin position="19"/>
        <end position="252"/>
    </location>
</feature>
<organism evidence="2 3">
    <name type="scientific">Prorocentrum cordatum</name>
    <dbReference type="NCBI Taxonomy" id="2364126"/>
    <lineage>
        <taxon>Eukaryota</taxon>
        <taxon>Sar</taxon>
        <taxon>Alveolata</taxon>
        <taxon>Dinophyceae</taxon>
        <taxon>Prorocentrales</taxon>
        <taxon>Prorocentraceae</taxon>
        <taxon>Prorocentrum</taxon>
    </lineage>
</organism>
<feature type="domain" description="Sacsin/Nov" evidence="1">
    <location>
        <begin position="1874"/>
        <end position="2087"/>
    </location>
</feature>
<proteinExistence type="predicted"/>